<organism evidence="1 2">
    <name type="scientific">Candidatus Endobugula sertula</name>
    <name type="common">Bugula neritina bacterial symbiont</name>
    <dbReference type="NCBI Taxonomy" id="62101"/>
    <lineage>
        <taxon>Bacteria</taxon>
        <taxon>Pseudomonadati</taxon>
        <taxon>Pseudomonadota</taxon>
        <taxon>Gammaproteobacteria</taxon>
        <taxon>Cellvibrionales</taxon>
        <taxon>Cellvibrionaceae</taxon>
        <taxon>Candidatus Endobugula</taxon>
    </lineage>
</organism>
<evidence type="ECO:0000313" key="1">
    <source>
        <dbReference type="EMBL" id="ODS23619.1"/>
    </source>
</evidence>
<sequence>MKKKLLESYLSKGNKEDIDYLSWLAKALSFSGQKKYSPTLLEIANNKSVAKKLRKYAKISIPVLENYTHWNNIIINDEQWDDNLSINNNRFSLMIRSDEFHLNRLAAKRIHYQHIYKLELLDLIEQKLVKHYQSTYNSKLFINSFAWMTKALAGSRIPKYKKTIELISQSARHKKLRSKAKRSLKYYL</sequence>
<dbReference type="STRING" id="62101.AB835_07855"/>
<evidence type="ECO:0000313" key="2">
    <source>
        <dbReference type="Proteomes" id="UP000242502"/>
    </source>
</evidence>
<dbReference type="EMBL" id="MDLC01000024">
    <property type="protein sequence ID" value="ODS23619.1"/>
    <property type="molecule type" value="Genomic_DNA"/>
</dbReference>
<dbReference type="Proteomes" id="UP000242502">
    <property type="component" value="Unassembled WGS sequence"/>
</dbReference>
<dbReference type="AlphaFoldDB" id="A0A1D2QPV4"/>
<proteinExistence type="predicted"/>
<protein>
    <submittedName>
        <fullName evidence="1">Uncharacterized protein</fullName>
    </submittedName>
</protein>
<gene>
    <name evidence="1" type="ORF">AB835_07855</name>
</gene>
<name>A0A1D2QPV4_9GAMM</name>
<reference evidence="1 2" key="1">
    <citation type="journal article" date="2016" name="Appl. Environ. Microbiol.">
        <title>Lack of Overt Genome Reduction in the Bryostatin-Producing Bryozoan Symbiont "Candidatus Endobugula sertula".</title>
        <authorList>
            <person name="Miller I.J."/>
            <person name="Vanee N."/>
            <person name="Fong S.S."/>
            <person name="Lim-Fong G.E."/>
            <person name="Kwan J.C."/>
        </authorList>
    </citation>
    <scope>NUCLEOTIDE SEQUENCE [LARGE SCALE GENOMIC DNA]</scope>
    <source>
        <strain evidence="1">AB1-4</strain>
    </source>
</reference>
<comment type="caution">
    <text evidence="1">The sequence shown here is derived from an EMBL/GenBank/DDBJ whole genome shotgun (WGS) entry which is preliminary data.</text>
</comment>
<accession>A0A1D2QPV4</accession>